<protein>
    <submittedName>
        <fullName evidence="1">Uncharacterized protein</fullName>
    </submittedName>
</protein>
<gene>
    <name evidence="1" type="ORF">FOL47_010174</name>
</gene>
<organism evidence="1 2">
    <name type="scientific">Perkinsus chesapeaki</name>
    <name type="common">Clam parasite</name>
    <name type="synonym">Perkinsus andrewsi</name>
    <dbReference type="NCBI Taxonomy" id="330153"/>
    <lineage>
        <taxon>Eukaryota</taxon>
        <taxon>Sar</taxon>
        <taxon>Alveolata</taxon>
        <taxon>Perkinsozoa</taxon>
        <taxon>Perkinsea</taxon>
        <taxon>Perkinsida</taxon>
        <taxon>Perkinsidae</taxon>
        <taxon>Perkinsus</taxon>
    </lineage>
</organism>
<sequence>MGVNRFVLEGATLLNDGSILDDDLRNNITAANEITDCAKKSGVRPTVALYTDDYPFDKCTPEDFNYTNFRDQAQALVTNYGVDEVLFWIWAGNFQECSWQMARNISNVIRHHLRTTSGKTVKASLGFAAEPINTPLWDYIKKADVGNYFDTISVHFGSPGLFDARVIDISFTREIIEHLTTLGVSRSQVQLSIETSGFLLSTLMPMAYNELIKKGAPYFGDGHFEGFVYHSQKQVHEK</sequence>
<feature type="non-terminal residue" evidence="1">
    <location>
        <position position="238"/>
    </location>
</feature>
<dbReference type="OrthoDB" id="410078at2759"/>
<accession>A0A7J6L3I6</accession>
<dbReference type="Proteomes" id="UP000591131">
    <property type="component" value="Unassembled WGS sequence"/>
</dbReference>
<proteinExistence type="predicted"/>
<keyword evidence="2" id="KW-1185">Reference proteome</keyword>
<evidence type="ECO:0000313" key="1">
    <source>
        <dbReference type="EMBL" id="KAF4654028.1"/>
    </source>
</evidence>
<name>A0A7J6L3I6_PERCH</name>
<dbReference type="EMBL" id="JAAPAO010000767">
    <property type="protein sequence ID" value="KAF4654028.1"/>
    <property type="molecule type" value="Genomic_DNA"/>
</dbReference>
<evidence type="ECO:0000313" key="2">
    <source>
        <dbReference type="Proteomes" id="UP000591131"/>
    </source>
</evidence>
<reference evidence="1 2" key="1">
    <citation type="submission" date="2020-04" db="EMBL/GenBank/DDBJ databases">
        <title>Perkinsus chesapeaki whole genome sequence.</title>
        <authorList>
            <person name="Bogema D.R."/>
        </authorList>
    </citation>
    <scope>NUCLEOTIDE SEQUENCE [LARGE SCALE GENOMIC DNA]</scope>
    <source>
        <strain evidence="1">ATCC PRA-425</strain>
    </source>
</reference>
<comment type="caution">
    <text evidence="1">The sequence shown here is derived from an EMBL/GenBank/DDBJ whole genome shotgun (WGS) entry which is preliminary data.</text>
</comment>
<dbReference type="AlphaFoldDB" id="A0A7J6L3I6"/>